<accession>A0AAW4IPR0</accession>
<evidence type="ECO:0000313" key="1">
    <source>
        <dbReference type="EMBL" id="MBO1517255.1"/>
    </source>
</evidence>
<protein>
    <submittedName>
        <fullName evidence="1">Type VI secretion system-associated protein TagF</fullName>
    </submittedName>
</protein>
<dbReference type="RefSeq" id="WP_207969761.1">
    <property type="nucleotide sequence ID" value="NZ_JAGBKN010000014.1"/>
</dbReference>
<dbReference type="InterPro" id="IPR038225">
    <property type="entry name" value="TagF_sf"/>
</dbReference>
<proteinExistence type="predicted"/>
<dbReference type="InterPro" id="IPR017748">
    <property type="entry name" value="TagF"/>
</dbReference>
<dbReference type="Proteomes" id="UP000664161">
    <property type="component" value="Unassembled WGS sequence"/>
</dbReference>
<dbReference type="EMBL" id="JAGBKN010000014">
    <property type="protein sequence ID" value="MBO1517255.1"/>
    <property type="molecule type" value="Genomic_DNA"/>
</dbReference>
<comment type="caution">
    <text evidence="1">The sequence shown here is derived from an EMBL/GenBank/DDBJ whole genome shotgun (WGS) entry which is preliminary data.</text>
</comment>
<reference evidence="1 2" key="1">
    <citation type="submission" date="2021-03" db="EMBL/GenBank/DDBJ databases">
        <authorList>
            <person name="Shang D.-D."/>
            <person name="Du Z.-J."/>
            <person name="Chen G.-J."/>
        </authorList>
    </citation>
    <scope>NUCLEOTIDE SEQUENCE [LARGE SCALE GENOMIC DNA]</scope>
    <source>
        <strain evidence="1 2">F2608</strain>
    </source>
</reference>
<sequence>MIPDTLPLVYFGKLPCRGDFVRSRSHMSEINVIDQWVSQALSESADEMDTSLALHFSHVDTAENKIMTGVLISSYDSSNRQYPFIGFGLMHLNKPKAWMQYLPIKSAGMWHDIHQTLDQARSQVDNTQITETLNQSFVSIDHNASTHYYDFINSTTLQEGAMMIDIDKASLIEQIIATGLLFLPTFTKGFHGLNKAIYWSLPDNKTQAIYFASFWHDLIHGFYAPHQLYFNSYFYWRDGHYHLLMSFSKPAATTLMQILTSTSTKHGSWVNIADSSWTQQFIDDDIGLTRFHNILLQDDAYLYDVRQLFKTIFLAK</sequence>
<keyword evidence="2" id="KW-1185">Reference proteome</keyword>
<organism evidence="1 2">
    <name type="scientific">Psychrobacter halodurans</name>
    <dbReference type="NCBI Taxonomy" id="2818439"/>
    <lineage>
        <taxon>Bacteria</taxon>
        <taxon>Pseudomonadati</taxon>
        <taxon>Pseudomonadota</taxon>
        <taxon>Gammaproteobacteria</taxon>
        <taxon>Moraxellales</taxon>
        <taxon>Moraxellaceae</taxon>
        <taxon>Psychrobacter</taxon>
    </lineage>
</organism>
<dbReference type="AlphaFoldDB" id="A0AAW4IPR0"/>
<gene>
    <name evidence="1" type="primary">tagF</name>
    <name evidence="1" type="ORF">J3491_07915</name>
</gene>
<dbReference type="NCBIfam" id="TIGR03373">
    <property type="entry name" value="VI_minor_4"/>
    <property type="match status" value="1"/>
</dbReference>
<name>A0AAW4IPR0_9GAMM</name>
<dbReference type="Pfam" id="PF09867">
    <property type="entry name" value="TagF_N"/>
    <property type="match status" value="1"/>
</dbReference>
<dbReference type="Gene3D" id="3.40.1730.10">
    <property type="entry name" value="pa0076 domain"/>
    <property type="match status" value="1"/>
</dbReference>
<evidence type="ECO:0000313" key="2">
    <source>
        <dbReference type="Proteomes" id="UP000664161"/>
    </source>
</evidence>